<dbReference type="Gene3D" id="3.30.2400.10">
    <property type="entry name" value="Major capsid protein gp5"/>
    <property type="match status" value="1"/>
</dbReference>
<dbReference type="NCBIfam" id="TIGR01554">
    <property type="entry name" value="major_cap_HK97"/>
    <property type="match status" value="1"/>
</dbReference>
<keyword evidence="4" id="KW-1185">Reference proteome</keyword>
<evidence type="ECO:0000259" key="2">
    <source>
        <dbReference type="Pfam" id="PF05065"/>
    </source>
</evidence>
<organism evidence="3 4">
    <name type="scientific">Mycolicibacterium pallens</name>
    <dbReference type="NCBI Taxonomy" id="370524"/>
    <lineage>
        <taxon>Bacteria</taxon>
        <taxon>Bacillati</taxon>
        <taxon>Actinomycetota</taxon>
        <taxon>Actinomycetes</taxon>
        <taxon>Mycobacteriales</taxon>
        <taxon>Mycobacteriaceae</taxon>
        <taxon>Mycolicibacterium</taxon>
    </lineage>
</organism>
<feature type="domain" description="Phage capsid-like C-terminal" evidence="2">
    <location>
        <begin position="171"/>
        <end position="402"/>
    </location>
</feature>
<proteinExistence type="predicted"/>
<dbReference type="SUPFAM" id="SSF56563">
    <property type="entry name" value="Major capsid protein gp5"/>
    <property type="match status" value="1"/>
</dbReference>
<name>A0ABX8VA62_9MYCO</name>
<dbReference type="InterPro" id="IPR024455">
    <property type="entry name" value="Phage_capsid"/>
</dbReference>
<dbReference type="Gene3D" id="3.30.2320.10">
    <property type="entry name" value="hypothetical protein PF0899 domain"/>
    <property type="match status" value="1"/>
</dbReference>
<protein>
    <submittedName>
        <fullName evidence="3">Phage major capsid protein</fullName>
    </submittedName>
</protein>
<dbReference type="InterPro" id="IPR054612">
    <property type="entry name" value="Phage_capsid-like_C"/>
</dbReference>
<dbReference type="EMBL" id="CP080333">
    <property type="protein sequence ID" value="QYL14572.1"/>
    <property type="molecule type" value="Genomic_DNA"/>
</dbReference>
<evidence type="ECO:0000313" key="3">
    <source>
        <dbReference type="EMBL" id="QYL14572.1"/>
    </source>
</evidence>
<dbReference type="RefSeq" id="WP_220045599.1">
    <property type="nucleotide sequence ID" value="NZ_BAAAVX010000038.1"/>
</dbReference>
<evidence type="ECO:0000256" key="1">
    <source>
        <dbReference type="ARBA" id="ARBA00004328"/>
    </source>
</evidence>
<dbReference type="Pfam" id="PF05065">
    <property type="entry name" value="Phage_capsid"/>
    <property type="match status" value="1"/>
</dbReference>
<sequence length="407" mass="43802">MNTTKDRARDIARRFDELQERASKNLTINEGNEWDAEFKQLQAELAGVQRDERVAKVVAAGGSSKGYGSAIAATGELPLGAKGLGKDVYPLGLPKTEVDKAHEIVIKNKGNYSIGTKDIQTKTTTFSTVDSLLVAQQAPGIVGEYFEARIIDHLPVTAISAPSYQFLQHDFTSDTGAPDFVAEGTSKPQWNPAADKVVVTAQKIAGYFNESSESMADAPQWRSYLVNTIFRKISVVENHAVLYGTVSSNLGIQGWSTQSGILTHNATTDPAGSTNLDSLELAINQMRIESGVFATPNIVIMSPTTWSATRRLKDTQGRYIVGDPLHEAVTTVWGVPVLTTTAATDGDAFLVDTSKMGSVLVREGIQTHMGYVNDGLVTNILTTVAEERLTLATVIPSAVNYVTGLAH</sequence>
<dbReference type="Proteomes" id="UP000825367">
    <property type="component" value="Chromosome"/>
</dbReference>
<comment type="subcellular location">
    <subcellularLocation>
        <location evidence="1">Virion</location>
    </subcellularLocation>
</comment>
<accession>A0ABX8VA62</accession>
<gene>
    <name evidence="3" type="ORF">K0O64_15260</name>
</gene>
<reference evidence="3 4" key="1">
    <citation type="submission" date="2021-07" db="EMBL/GenBank/DDBJ databases">
        <title>Whole genome sequencing of non-tuberculosis mycobacteria type-strains.</title>
        <authorList>
            <person name="Igarashi Y."/>
            <person name="Osugi A."/>
            <person name="Mitarai S."/>
        </authorList>
    </citation>
    <scope>NUCLEOTIDE SEQUENCE [LARGE SCALE GENOMIC DNA]</scope>
    <source>
        <strain evidence="3 4">JCM 16370</strain>
    </source>
</reference>
<evidence type="ECO:0000313" key="4">
    <source>
        <dbReference type="Proteomes" id="UP000825367"/>
    </source>
</evidence>